<dbReference type="SUPFAM" id="SSF51261">
    <property type="entry name" value="Duplicated hybrid motif"/>
    <property type="match status" value="1"/>
</dbReference>
<evidence type="ECO:0000313" key="3">
    <source>
        <dbReference type="EMBL" id="ATA92659.1"/>
    </source>
</evidence>
<gene>
    <name evidence="3" type="ORF">CGC56_11145</name>
</gene>
<feature type="domain" description="M23ase beta-sheet core" evidence="2">
    <location>
        <begin position="51"/>
        <end position="119"/>
    </location>
</feature>
<dbReference type="PANTHER" id="PTHR21666:SF270">
    <property type="entry name" value="MUREIN HYDROLASE ACTIVATOR ENVC"/>
    <property type="match status" value="1"/>
</dbReference>
<dbReference type="RefSeq" id="WP_095917851.1">
    <property type="nucleotide sequence ID" value="NZ_CP022388.1"/>
</dbReference>
<dbReference type="PANTHER" id="PTHR21666">
    <property type="entry name" value="PEPTIDASE-RELATED"/>
    <property type="match status" value="1"/>
</dbReference>
<dbReference type="EMBL" id="CP022388">
    <property type="protein sequence ID" value="ATA92659.1"/>
    <property type="molecule type" value="Genomic_DNA"/>
</dbReference>
<dbReference type="Pfam" id="PF01551">
    <property type="entry name" value="Peptidase_M23"/>
    <property type="match status" value="1"/>
</dbReference>
<organism evidence="3 4">
    <name type="scientific">Capnocytophaga canimorsus</name>
    <dbReference type="NCBI Taxonomy" id="28188"/>
    <lineage>
        <taxon>Bacteria</taxon>
        <taxon>Pseudomonadati</taxon>
        <taxon>Bacteroidota</taxon>
        <taxon>Flavobacteriia</taxon>
        <taxon>Flavobacteriales</taxon>
        <taxon>Flavobacteriaceae</taxon>
        <taxon>Capnocytophaga</taxon>
    </lineage>
</organism>
<protein>
    <submittedName>
        <fullName evidence="3">Peptidase M23</fullName>
    </submittedName>
</protein>
<dbReference type="GO" id="GO:0004222">
    <property type="term" value="F:metalloendopeptidase activity"/>
    <property type="evidence" value="ECO:0007669"/>
    <property type="project" value="TreeGrafter"/>
</dbReference>
<evidence type="ECO:0000259" key="2">
    <source>
        <dbReference type="Pfam" id="PF01551"/>
    </source>
</evidence>
<dbReference type="InterPro" id="IPR050570">
    <property type="entry name" value="Cell_wall_metabolism_enzyme"/>
</dbReference>
<accession>A0A250G5G3</accession>
<sequence length="564" mass="64340">MKKNIVNLLLFLIFPFIIQAQQKHPTDAFVSPLDIPLLLSGNFGELRNNHFHAGLDFKTQGREGLSVYAAAQGYVSRIKVGLYGYGKVIYITHPNGYTSVYAHLQKFSPEIEKYVKQRQYAKKTFEIELFPKMGELPVNQKQLIGLSGNTGSSGGPHLHFEIRDADSKALNPLWFGYEIADNQPPAVYQLWAYSLDNKTQINGSQVPQSIHFTKQPDGSFLAESVTAEGFLGLGIQAIDRQDFTYHNNGVYKVTLQLNGTTQLQYVFDQLDFQQGRYINTFIDYQQLIENKSRTQLLYKTKSNPLKGIYSVLKNDGKLEILDGLSYMATVIVEDFNKNQTRINIPITGKKSPITEQKLPEEGKLLVAKRDQYFTLDKANVYFPVNTFYEDFLIQIENKNDTIRIHHPKIPVHRFYNLTIENTRFVAEELPKVFIAYVNEKNKIAYENTVRKGQTFSTRTRNLGTFVLMKDDIVPEVTPINFKNGAWVTDNTLQVAIKDELSGIAQYTATLNGAWVLFEYEAKKGVLTFDFSDIDTSKTDTYQLELKVADNVGNEQVLKMSFRKK</sequence>
<proteinExistence type="predicted"/>
<evidence type="ECO:0000256" key="1">
    <source>
        <dbReference type="SAM" id="SignalP"/>
    </source>
</evidence>
<evidence type="ECO:0000313" key="4">
    <source>
        <dbReference type="Proteomes" id="UP000243136"/>
    </source>
</evidence>
<feature type="chain" id="PRO_5012738599" evidence="1">
    <location>
        <begin position="21"/>
        <end position="564"/>
    </location>
</feature>
<feature type="signal peptide" evidence="1">
    <location>
        <begin position="1"/>
        <end position="20"/>
    </location>
</feature>
<dbReference type="AlphaFoldDB" id="A0A250G5G3"/>
<dbReference type="Gene3D" id="2.70.70.10">
    <property type="entry name" value="Glucose Permease (Domain IIA)"/>
    <property type="match status" value="1"/>
</dbReference>
<dbReference type="Proteomes" id="UP000243136">
    <property type="component" value="Chromosome"/>
</dbReference>
<keyword evidence="1" id="KW-0732">Signal</keyword>
<dbReference type="InterPro" id="IPR016047">
    <property type="entry name" value="M23ase_b-sheet_dom"/>
</dbReference>
<dbReference type="InterPro" id="IPR011055">
    <property type="entry name" value="Dup_hybrid_motif"/>
</dbReference>
<reference evidence="4" key="1">
    <citation type="submission" date="2017-06" db="EMBL/GenBank/DDBJ databases">
        <title>Capnocytophaga spp. assemblies.</title>
        <authorList>
            <person name="Gulvik C.A."/>
        </authorList>
    </citation>
    <scope>NUCLEOTIDE SEQUENCE [LARGE SCALE GENOMIC DNA]</scope>
    <source>
        <strain evidence="4">H5594</strain>
    </source>
</reference>
<name>A0A250G5G3_9FLAO</name>
<dbReference type="CDD" id="cd12797">
    <property type="entry name" value="M23_peptidase"/>
    <property type="match status" value="1"/>
</dbReference>